<dbReference type="AlphaFoldDB" id="G3A344"/>
<protein>
    <recommendedName>
        <fullName evidence="6 7">Ribonuclease P protein component</fullName>
        <shortName evidence="6">RNase P protein</shortName>
        <shortName evidence="6">RNaseP protein</shortName>
        <ecNumber evidence="6 7">3.1.26.5</ecNumber>
    </recommendedName>
    <alternativeName>
        <fullName evidence="6">Protein C5</fullName>
    </alternativeName>
</protein>
<dbReference type="GO" id="GO:0030677">
    <property type="term" value="C:ribonuclease P complex"/>
    <property type="evidence" value="ECO:0007669"/>
    <property type="project" value="TreeGrafter"/>
</dbReference>
<keyword evidence="3 6" id="KW-0255">Endonuclease</keyword>
<evidence type="ECO:0000256" key="2">
    <source>
        <dbReference type="ARBA" id="ARBA00022722"/>
    </source>
</evidence>
<sequence length="156" mass="17344">MAATNGFRGNPVMGPHAFPKAARLVKTDEFSSVFALRPVRRSRHFVLYVRANGHPQARLGIVIGKKFARRAVERNLIKRQCRELFRLRQAALGGRDVLIRLQTKFPREDVPTVAAFKRLCREELSYLFEIAARPLPVPPPVPSLAAAPVPSDGAAP</sequence>
<comment type="similarity">
    <text evidence="6">Belongs to the RnpA family.</text>
</comment>
<accession>G3A344</accession>
<organism evidence="8">
    <name type="scientific">Ralstonia syzygii R24</name>
    <dbReference type="NCBI Taxonomy" id="907261"/>
    <lineage>
        <taxon>Bacteria</taxon>
        <taxon>Pseudomonadati</taxon>
        <taxon>Pseudomonadota</taxon>
        <taxon>Betaproteobacteria</taxon>
        <taxon>Burkholderiales</taxon>
        <taxon>Burkholderiaceae</taxon>
        <taxon>Ralstonia</taxon>
        <taxon>Ralstonia solanacearum species complex</taxon>
    </lineage>
</organism>
<evidence type="ECO:0000313" key="8">
    <source>
        <dbReference type="EMBL" id="CCA88288.1"/>
    </source>
</evidence>
<dbReference type="EC" id="3.1.26.5" evidence="6 7"/>
<comment type="function">
    <text evidence="6">RNaseP catalyzes the removal of the 5'-leader sequence from pre-tRNA to produce the mature 5'-terminus. It can also cleave other RNA substrates such as 4.5S RNA. The protein component plays an auxiliary but essential role in vivo by binding to the 5'-leader sequence and broadening the substrate specificity of the ribozyme.</text>
</comment>
<dbReference type="InterPro" id="IPR014721">
    <property type="entry name" value="Ribsml_uS5_D2-typ_fold_subgr"/>
</dbReference>
<evidence type="ECO:0000256" key="3">
    <source>
        <dbReference type="ARBA" id="ARBA00022759"/>
    </source>
</evidence>
<proteinExistence type="inferred from homology"/>
<evidence type="ECO:0000256" key="1">
    <source>
        <dbReference type="ARBA" id="ARBA00022694"/>
    </source>
</evidence>
<dbReference type="SUPFAM" id="SSF54211">
    <property type="entry name" value="Ribosomal protein S5 domain 2-like"/>
    <property type="match status" value="1"/>
</dbReference>
<dbReference type="Gene3D" id="3.30.230.10">
    <property type="match status" value="1"/>
</dbReference>
<evidence type="ECO:0000256" key="6">
    <source>
        <dbReference type="HAMAP-Rule" id="MF_00227"/>
    </source>
</evidence>
<evidence type="ECO:0000256" key="7">
    <source>
        <dbReference type="NCBIfam" id="TIGR00188"/>
    </source>
</evidence>
<dbReference type="InterPro" id="IPR000100">
    <property type="entry name" value="RNase_P"/>
</dbReference>
<evidence type="ECO:0000256" key="5">
    <source>
        <dbReference type="ARBA" id="ARBA00022884"/>
    </source>
</evidence>
<comment type="subunit">
    <text evidence="6">Consists of a catalytic RNA component (M1 or rnpB) and a protein subunit.</text>
</comment>
<dbReference type="EMBL" id="FR854088">
    <property type="protein sequence ID" value="CCA88288.1"/>
    <property type="molecule type" value="Genomic_DNA"/>
</dbReference>
<dbReference type="Pfam" id="PF00825">
    <property type="entry name" value="Ribonuclease_P"/>
    <property type="match status" value="1"/>
</dbReference>
<dbReference type="GO" id="GO:0001682">
    <property type="term" value="P:tRNA 5'-leader removal"/>
    <property type="evidence" value="ECO:0007669"/>
    <property type="project" value="UniProtKB-UniRule"/>
</dbReference>
<dbReference type="GO" id="GO:0000049">
    <property type="term" value="F:tRNA binding"/>
    <property type="evidence" value="ECO:0007669"/>
    <property type="project" value="UniProtKB-UniRule"/>
</dbReference>
<dbReference type="GO" id="GO:0042781">
    <property type="term" value="F:3'-tRNA processing endoribonuclease activity"/>
    <property type="evidence" value="ECO:0007669"/>
    <property type="project" value="TreeGrafter"/>
</dbReference>
<keyword evidence="4 6" id="KW-0378">Hydrolase</keyword>
<comment type="catalytic activity">
    <reaction evidence="6">
        <text>Endonucleolytic cleavage of RNA, removing 5'-extranucleotides from tRNA precursor.</text>
        <dbReference type="EC" id="3.1.26.5"/>
    </reaction>
</comment>
<dbReference type="InterPro" id="IPR020568">
    <property type="entry name" value="Ribosomal_Su5_D2-typ_SF"/>
</dbReference>
<keyword evidence="5 6" id="KW-0694">RNA-binding</keyword>
<dbReference type="PANTHER" id="PTHR33992:SF1">
    <property type="entry name" value="RIBONUCLEASE P PROTEIN COMPONENT"/>
    <property type="match status" value="1"/>
</dbReference>
<gene>
    <name evidence="6 8" type="primary">rnpA</name>
    <name evidence="8" type="ORF">RALSY_30019</name>
</gene>
<dbReference type="PANTHER" id="PTHR33992">
    <property type="entry name" value="RIBONUCLEASE P PROTEIN COMPONENT"/>
    <property type="match status" value="1"/>
</dbReference>
<reference evidence="8" key="1">
    <citation type="journal article" date="2011" name="PLoS ONE">
        <title>Ralstonia syzygii, the Blood Disease Bacterium and some Asian R. solanacearum strains form a single genomic species despite divergent lifestyles.</title>
        <authorList>
            <person name="Remenant B."/>
            <person name="de Cambiaire J.C."/>
            <person name="Cellier G."/>
            <person name="Jacobs J.M."/>
            <person name="Mangenot S."/>
            <person name="Barbe V."/>
            <person name="Lajus A."/>
            <person name="Vallenet D."/>
            <person name="Medigue C."/>
            <person name="Fegan M."/>
            <person name="Allen C."/>
            <person name="Prior P."/>
        </authorList>
    </citation>
    <scope>NUCLEOTIDE SEQUENCE</scope>
    <source>
        <strain evidence="8">R24</strain>
    </source>
</reference>
<keyword evidence="2 6" id="KW-0540">Nuclease</keyword>
<dbReference type="NCBIfam" id="TIGR00188">
    <property type="entry name" value="rnpA"/>
    <property type="match status" value="1"/>
</dbReference>
<dbReference type="HAMAP" id="MF_00227">
    <property type="entry name" value="RNase_P"/>
    <property type="match status" value="1"/>
</dbReference>
<reference evidence="8" key="2">
    <citation type="submission" date="2011-04" db="EMBL/GenBank/DDBJ databases">
        <authorList>
            <person name="Genoscope - CEA"/>
        </authorList>
    </citation>
    <scope>NUCLEOTIDE SEQUENCE</scope>
    <source>
        <strain evidence="8">R24</strain>
    </source>
</reference>
<name>G3A344_9RALS</name>
<dbReference type="GO" id="GO:0004526">
    <property type="term" value="F:ribonuclease P activity"/>
    <property type="evidence" value="ECO:0007669"/>
    <property type="project" value="UniProtKB-UniRule"/>
</dbReference>
<keyword evidence="1 6" id="KW-0819">tRNA processing</keyword>
<evidence type="ECO:0000256" key="4">
    <source>
        <dbReference type="ARBA" id="ARBA00022801"/>
    </source>
</evidence>